<evidence type="ECO:0000256" key="2">
    <source>
        <dbReference type="ARBA" id="ARBA00023125"/>
    </source>
</evidence>
<dbReference type="AlphaFoldDB" id="A0A1N7IMP8"/>
<dbReference type="Proteomes" id="UP000186795">
    <property type="component" value="Unassembled WGS sequence"/>
</dbReference>
<dbReference type="Gene3D" id="1.10.10.10">
    <property type="entry name" value="Winged helix-like DNA-binding domain superfamily/Winged helix DNA-binding domain"/>
    <property type="match status" value="1"/>
</dbReference>
<organism evidence="5 6">
    <name type="scientific">Kroppenstedtia eburnea</name>
    <dbReference type="NCBI Taxonomy" id="714067"/>
    <lineage>
        <taxon>Bacteria</taxon>
        <taxon>Bacillati</taxon>
        <taxon>Bacillota</taxon>
        <taxon>Bacilli</taxon>
        <taxon>Bacillales</taxon>
        <taxon>Thermoactinomycetaceae</taxon>
        <taxon>Kroppenstedtia</taxon>
    </lineage>
</organism>
<dbReference type="PANTHER" id="PTHR43537:SF24">
    <property type="entry name" value="GLUCONATE OPERON TRANSCRIPTIONAL REPRESSOR"/>
    <property type="match status" value="1"/>
</dbReference>
<dbReference type="EMBL" id="FTOD01000001">
    <property type="protein sequence ID" value="SIS38266.1"/>
    <property type="molecule type" value="Genomic_DNA"/>
</dbReference>
<evidence type="ECO:0000256" key="1">
    <source>
        <dbReference type="ARBA" id="ARBA00023015"/>
    </source>
</evidence>
<dbReference type="InterPro" id="IPR036390">
    <property type="entry name" value="WH_DNA-bd_sf"/>
</dbReference>
<keyword evidence="6" id="KW-1185">Reference proteome</keyword>
<proteinExistence type="predicted"/>
<dbReference type="InterPro" id="IPR008920">
    <property type="entry name" value="TF_FadR/GntR_C"/>
</dbReference>
<dbReference type="PRINTS" id="PR00035">
    <property type="entry name" value="HTHGNTR"/>
</dbReference>
<dbReference type="InterPro" id="IPR000524">
    <property type="entry name" value="Tscrpt_reg_HTH_GntR"/>
</dbReference>
<dbReference type="RefSeq" id="WP_084189766.1">
    <property type="nucleotide sequence ID" value="NZ_CP048103.1"/>
</dbReference>
<evidence type="ECO:0000313" key="6">
    <source>
        <dbReference type="Proteomes" id="UP000186795"/>
    </source>
</evidence>
<dbReference type="SUPFAM" id="SSF46785">
    <property type="entry name" value="Winged helix' DNA-binding domain"/>
    <property type="match status" value="1"/>
</dbReference>
<name>A0A1N7IMP8_9BACL</name>
<sequence length="239" mass="27328">MPIPGELEKYRRVSAKDRVLMWLQEWITDGTLQPGEKIVDGELAEAIGVSRTPVREALQMLELQGFVEMKPGKETRVTGLSRRDATHLYPTLAALESLAAEEAAGRITSETLALLKEYNEEFARAIRDRDRKRALEWDERFHRSIVETAANPYISDFTTVLQLHIKRLKFVFFGSSMVPAQVSVSEHREIIEALEEGDGTRAARCVKQNWLRAMETVMHQLQRREEKHLRGGDGDEREA</sequence>
<dbReference type="InterPro" id="IPR011711">
    <property type="entry name" value="GntR_C"/>
</dbReference>
<dbReference type="GO" id="GO:0003677">
    <property type="term" value="F:DNA binding"/>
    <property type="evidence" value="ECO:0007669"/>
    <property type="project" value="UniProtKB-KW"/>
</dbReference>
<dbReference type="PANTHER" id="PTHR43537">
    <property type="entry name" value="TRANSCRIPTIONAL REGULATOR, GNTR FAMILY"/>
    <property type="match status" value="1"/>
</dbReference>
<reference evidence="6" key="1">
    <citation type="submission" date="2017-01" db="EMBL/GenBank/DDBJ databases">
        <authorList>
            <person name="Varghese N."/>
            <person name="Submissions S."/>
        </authorList>
    </citation>
    <scope>NUCLEOTIDE SEQUENCE [LARGE SCALE GENOMIC DNA]</scope>
    <source>
        <strain evidence="6">DSM 45196</strain>
    </source>
</reference>
<protein>
    <submittedName>
        <fullName evidence="5">DNA-binding transcriptional regulator, GntR family</fullName>
    </submittedName>
</protein>
<keyword evidence="3" id="KW-0804">Transcription</keyword>
<evidence type="ECO:0000313" key="5">
    <source>
        <dbReference type="EMBL" id="SIS38266.1"/>
    </source>
</evidence>
<accession>A0A1N7IMP8</accession>
<dbReference type="CDD" id="cd07377">
    <property type="entry name" value="WHTH_GntR"/>
    <property type="match status" value="1"/>
</dbReference>
<dbReference type="PROSITE" id="PS50949">
    <property type="entry name" value="HTH_GNTR"/>
    <property type="match status" value="1"/>
</dbReference>
<dbReference type="GO" id="GO:0003700">
    <property type="term" value="F:DNA-binding transcription factor activity"/>
    <property type="evidence" value="ECO:0007669"/>
    <property type="project" value="InterPro"/>
</dbReference>
<dbReference type="Pfam" id="PF07729">
    <property type="entry name" value="FCD"/>
    <property type="match status" value="1"/>
</dbReference>
<dbReference type="OrthoDB" id="9781630at2"/>
<dbReference type="SMART" id="SM00345">
    <property type="entry name" value="HTH_GNTR"/>
    <property type="match status" value="1"/>
</dbReference>
<dbReference type="Gene3D" id="1.20.120.530">
    <property type="entry name" value="GntR ligand-binding domain-like"/>
    <property type="match status" value="1"/>
</dbReference>
<evidence type="ECO:0000256" key="3">
    <source>
        <dbReference type="ARBA" id="ARBA00023163"/>
    </source>
</evidence>
<feature type="domain" description="HTH gntR-type" evidence="4">
    <location>
        <begin position="13"/>
        <end position="80"/>
    </location>
</feature>
<keyword evidence="2 5" id="KW-0238">DNA-binding</keyword>
<dbReference type="SMART" id="SM00895">
    <property type="entry name" value="FCD"/>
    <property type="match status" value="1"/>
</dbReference>
<keyword evidence="1" id="KW-0805">Transcription regulation</keyword>
<dbReference type="Pfam" id="PF00392">
    <property type="entry name" value="GntR"/>
    <property type="match status" value="1"/>
</dbReference>
<dbReference type="SUPFAM" id="SSF48008">
    <property type="entry name" value="GntR ligand-binding domain-like"/>
    <property type="match status" value="1"/>
</dbReference>
<evidence type="ECO:0000259" key="4">
    <source>
        <dbReference type="PROSITE" id="PS50949"/>
    </source>
</evidence>
<dbReference type="InterPro" id="IPR036388">
    <property type="entry name" value="WH-like_DNA-bd_sf"/>
</dbReference>
<gene>
    <name evidence="5" type="ORF">SAMN05421790_101109</name>
</gene>